<evidence type="ECO:0000313" key="9">
    <source>
        <dbReference type="EMBL" id="MBE9609961.1"/>
    </source>
</evidence>
<accession>A0A8J7FNG3</accession>
<dbReference type="PANTHER" id="PTHR38766">
    <property type="entry name" value="FLAGELLAR PROTEIN FLIO"/>
    <property type="match status" value="1"/>
</dbReference>
<evidence type="ECO:0000256" key="6">
    <source>
        <dbReference type="ARBA" id="ARBA00037937"/>
    </source>
</evidence>
<proteinExistence type="inferred from homology"/>
<feature type="transmembrane region" description="Helical" evidence="7">
    <location>
        <begin position="33"/>
        <end position="55"/>
    </location>
</feature>
<evidence type="ECO:0000256" key="2">
    <source>
        <dbReference type="ARBA" id="ARBA00022692"/>
    </source>
</evidence>
<sequence>MIRCLALLLALPSAARAAASAPVLGTSGGGSVAALLQVVLALAIVLGLIVVGAWLMRRFSLLPRSAQGRLRVVSGVMVGTRERVVIVELNETWLVLGVTSEQVNLLHTLPKPEDAHQPEQAIPPFALWLQQAIVRRKGGVQ</sequence>
<feature type="chain" id="PRO_5035293667" description="Flagellar protein" evidence="8">
    <location>
        <begin position="18"/>
        <end position="141"/>
    </location>
</feature>
<evidence type="ECO:0000256" key="5">
    <source>
        <dbReference type="ARBA" id="ARBA00023143"/>
    </source>
</evidence>
<evidence type="ECO:0000256" key="4">
    <source>
        <dbReference type="ARBA" id="ARBA00023136"/>
    </source>
</evidence>
<keyword evidence="2 7" id="KW-0812">Transmembrane</keyword>
<dbReference type="GO" id="GO:0009425">
    <property type="term" value="C:bacterial-type flagellum basal body"/>
    <property type="evidence" value="ECO:0007669"/>
    <property type="project" value="UniProtKB-SubCell"/>
</dbReference>
<keyword evidence="9" id="KW-0969">Cilium</keyword>
<reference evidence="9 10" key="1">
    <citation type="submission" date="2020-10" db="EMBL/GenBank/DDBJ databases">
        <title>The genome sequence of Chitinilyticum litopenaei 4Y14.</title>
        <authorList>
            <person name="Liu Y."/>
        </authorList>
    </citation>
    <scope>NUCLEOTIDE SEQUENCE [LARGE SCALE GENOMIC DNA]</scope>
    <source>
        <strain evidence="9 10">4Y14</strain>
    </source>
</reference>
<evidence type="ECO:0000256" key="1">
    <source>
        <dbReference type="ARBA" id="ARBA00022475"/>
    </source>
</evidence>
<dbReference type="GO" id="GO:0044781">
    <property type="term" value="P:bacterial-type flagellum organization"/>
    <property type="evidence" value="ECO:0007669"/>
    <property type="project" value="UniProtKB-UniRule"/>
</dbReference>
<gene>
    <name evidence="9" type="primary">fliO</name>
    <name evidence="9" type="ORF">INR99_11465</name>
</gene>
<evidence type="ECO:0000256" key="3">
    <source>
        <dbReference type="ARBA" id="ARBA00022989"/>
    </source>
</evidence>
<keyword evidence="9" id="KW-0966">Cell projection</keyword>
<evidence type="ECO:0000313" key="10">
    <source>
        <dbReference type="Proteomes" id="UP000604481"/>
    </source>
</evidence>
<keyword evidence="9" id="KW-0282">Flagellum</keyword>
<dbReference type="InterPro" id="IPR022781">
    <property type="entry name" value="Flagellar_biosynth_FliO"/>
</dbReference>
<dbReference type="PANTHER" id="PTHR38766:SF1">
    <property type="entry name" value="FLAGELLAR PROTEIN FLIO"/>
    <property type="match status" value="1"/>
</dbReference>
<name>A0A8J7FNG3_9NEIS</name>
<keyword evidence="8" id="KW-0732">Signal</keyword>
<comment type="similarity">
    <text evidence="6 7">Belongs to the FliO/MopB family.</text>
</comment>
<dbReference type="EMBL" id="JADFUA010000006">
    <property type="protein sequence ID" value="MBE9609961.1"/>
    <property type="molecule type" value="Genomic_DNA"/>
</dbReference>
<keyword evidence="5 7" id="KW-0975">Bacterial flagellum</keyword>
<dbReference type="RefSeq" id="WP_194116483.1">
    <property type="nucleotide sequence ID" value="NZ_JADFUA010000006.1"/>
</dbReference>
<dbReference type="Pfam" id="PF04347">
    <property type="entry name" value="FliO"/>
    <property type="match status" value="1"/>
</dbReference>
<dbReference type="InterPro" id="IPR052205">
    <property type="entry name" value="FliO/MopB"/>
</dbReference>
<keyword evidence="1 7" id="KW-1003">Cell membrane</keyword>
<evidence type="ECO:0000256" key="7">
    <source>
        <dbReference type="RuleBase" id="RU362064"/>
    </source>
</evidence>
<evidence type="ECO:0000256" key="8">
    <source>
        <dbReference type="SAM" id="SignalP"/>
    </source>
</evidence>
<comment type="caution">
    <text evidence="9">The sequence shown here is derived from an EMBL/GenBank/DDBJ whole genome shotgun (WGS) entry which is preliminary data.</text>
</comment>
<keyword evidence="4 7" id="KW-0472">Membrane</keyword>
<keyword evidence="10" id="KW-1185">Reference proteome</keyword>
<dbReference type="AlphaFoldDB" id="A0A8J7FNG3"/>
<comment type="subcellular location">
    <subcellularLocation>
        <location evidence="7">Cell membrane</location>
    </subcellularLocation>
    <subcellularLocation>
        <location evidence="7">Bacterial flagellum basal body</location>
    </subcellularLocation>
</comment>
<feature type="signal peptide" evidence="8">
    <location>
        <begin position="1"/>
        <end position="17"/>
    </location>
</feature>
<protein>
    <recommendedName>
        <fullName evidence="7">Flagellar protein</fullName>
    </recommendedName>
</protein>
<dbReference type="Proteomes" id="UP000604481">
    <property type="component" value="Unassembled WGS sequence"/>
</dbReference>
<organism evidence="9 10">
    <name type="scientific">Chitinilyticum piscinae</name>
    <dbReference type="NCBI Taxonomy" id="2866724"/>
    <lineage>
        <taxon>Bacteria</taxon>
        <taxon>Pseudomonadati</taxon>
        <taxon>Pseudomonadota</taxon>
        <taxon>Betaproteobacteria</taxon>
        <taxon>Neisseriales</taxon>
        <taxon>Chitinibacteraceae</taxon>
        <taxon>Chitinilyticum</taxon>
    </lineage>
</organism>
<dbReference type="NCBIfam" id="TIGR03500">
    <property type="entry name" value="FliO_TIGR"/>
    <property type="match status" value="1"/>
</dbReference>
<keyword evidence="3 7" id="KW-1133">Transmembrane helix</keyword>
<dbReference type="GO" id="GO:0005886">
    <property type="term" value="C:plasma membrane"/>
    <property type="evidence" value="ECO:0007669"/>
    <property type="project" value="UniProtKB-SubCell"/>
</dbReference>